<keyword evidence="16" id="KW-1185">Reference proteome</keyword>
<comment type="subcellular location">
    <subcellularLocation>
        <location evidence="1 12">Cytoplasm</location>
    </subcellularLocation>
</comment>
<dbReference type="Gene3D" id="2.40.240.20">
    <property type="entry name" value="Hypothetical PUA domain-like, domain 1"/>
    <property type="match status" value="1"/>
</dbReference>
<keyword evidence="5 12" id="KW-0963">Cytoplasm</keyword>
<evidence type="ECO:0000259" key="13">
    <source>
        <dbReference type="Pfam" id="PF04452"/>
    </source>
</evidence>
<dbReference type="PIRSF" id="PIRSF015601">
    <property type="entry name" value="MTase_slr0722"/>
    <property type="match status" value="1"/>
</dbReference>
<dbReference type="AlphaFoldDB" id="A0AAW9A8S4"/>
<evidence type="ECO:0000256" key="3">
    <source>
        <dbReference type="ARBA" id="ARBA00012328"/>
    </source>
</evidence>
<evidence type="ECO:0000313" key="16">
    <source>
        <dbReference type="Proteomes" id="UP001271648"/>
    </source>
</evidence>
<dbReference type="InterPro" id="IPR046886">
    <property type="entry name" value="RsmE_MTase_dom"/>
</dbReference>
<dbReference type="GO" id="GO:0070042">
    <property type="term" value="F:rRNA (uridine-N3-)-methyltransferase activity"/>
    <property type="evidence" value="ECO:0007669"/>
    <property type="project" value="TreeGrafter"/>
</dbReference>
<dbReference type="Gene3D" id="3.40.1280.10">
    <property type="match status" value="1"/>
</dbReference>
<evidence type="ECO:0000256" key="2">
    <source>
        <dbReference type="ARBA" id="ARBA00005528"/>
    </source>
</evidence>
<comment type="caution">
    <text evidence="15">The sequence shown here is derived from an EMBL/GenBank/DDBJ whole genome shotgun (WGS) entry which is preliminary data.</text>
</comment>
<evidence type="ECO:0000256" key="8">
    <source>
        <dbReference type="ARBA" id="ARBA00022679"/>
    </source>
</evidence>
<evidence type="ECO:0000256" key="9">
    <source>
        <dbReference type="ARBA" id="ARBA00022691"/>
    </source>
</evidence>
<dbReference type="InterPro" id="IPR006700">
    <property type="entry name" value="RsmE"/>
</dbReference>
<protein>
    <recommendedName>
        <fullName evidence="4 12">Ribosomal RNA small subunit methyltransferase E</fullName>
        <ecNumber evidence="3 12">2.1.1.193</ecNumber>
    </recommendedName>
</protein>
<evidence type="ECO:0000259" key="14">
    <source>
        <dbReference type="Pfam" id="PF20260"/>
    </source>
</evidence>
<evidence type="ECO:0000256" key="5">
    <source>
        <dbReference type="ARBA" id="ARBA00022490"/>
    </source>
</evidence>
<keyword evidence="8 12" id="KW-0808">Transferase</keyword>
<evidence type="ECO:0000256" key="10">
    <source>
        <dbReference type="ARBA" id="ARBA00025699"/>
    </source>
</evidence>
<proteinExistence type="inferred from homology"/>
<dbReference type="RefSeq" id="WP_283732235.1">
    <property type="nucleotide sequence ID" value="NZ_CP125968.1"/>
</dbReference>
<dbReference type="InterPro" id="IPR029028">
    <property type="entry name" value="Alpha/beta_knot_MTases"/>
</dbReference>
<evidence type="ECO:0000256" key="1">
    <source>
        <dbReference type="ARBA" id="ARBA00004496"/>
    </source>
</evidence>
<evidence type="ECO:0000256" key="12">
    <source>
        <dbReference type="PIRNR" id="PIRNR015601"/>
    </source>
</evidence>
<evidence type="ECO:0000313" key="15">
    <source>
        <dbReference type="EMBL" id="MDW0117395.1"/>
    </source>
</evidence>
<keyword evidence="6 12" id="KW-0698">rRNA processing</keyword>
<keyword evidence="9 12" id="KW-0949">S-adenosyl-L-methionine</keyword>
<name>A0AAW9A8S4_9BACL</name>
<dbReference type="InterPro" id="IPR029026">
    <property type="entry name" value="tRNA_m1G_MTases_N"/>
</dbReference>
<comment type="catalytic activity">
    <reaction evidence="11 12">
        <text>uridine(1498) in 16S rRNA + S-adenosyl-L-methionine = N(3)-methyluridine(1498) in 16S rRNA + S-adenosyl-L-homocysteine + H(+)</text>
        <dbReference type="Rhea" id="RHEA:42920"/>
        <dbReference type="Rhea" id="RHEA-COMP:10283"/>
        <dbReference type="Rhea" id="RHEA-COMP:10284"/>
        <dbReference type="ChEBI" id="CHEBI:15378"/>
        <dbReference type="ChEBI" id="CHEBI:57856"/>
        <dbReference type="ChEBI" id="CHEBI:59789"/>
        <dbReference type="ChEBI" id="CHEBI:65315"/>
        <dbReference type="ChEBI" id="CHEBI:74502"/>
        <dbReference type="EC" id="2.1.1.193"/>
    </reaction>
</comment>
<evidence type="ECO:0000256" key="6">
    <source>
        <dbReference type="ARBA" id="ARBA00022552"/>
    </source>
</evidence>
<comment type="similarity">
    <text evidence="2 12">Belongs to the RNA methyltransferase RsmE family.</text>
</comment>
<dbReference type="Pfam" id="PF20260">
    <property type="entry name" value="PUA_4"/>
    <property type="match status" value="1"/>
</dbReference>
<dbReference type="EMBL" id="JAUBDJ010000005">
    <property type="protein sequence ID" value="MDW0117395.1"/>
    <property type="molecule type" value="Genomic_DNA"/>
</dbReference>
<reference evidence="15 16" key="1">
    <citation type="submission" date="2023-06" db="EMBL/GenBank/DDBJ databases">
        <title>Sporosarcina sp. nov., isolated from Korean traditional fermented seafood 'Jeotgal'.</title>
        <authorList>
            <person name="Yang A.I."/>
            <person name="Shin N.-R."/>
        </authorList>
    </citation>
    <scope>NUCLEOTIDE SEQUENCE [LARGE SCALE GENOMIC DNA]</scope>
    <source>
        <strain evidence="15 16">KCTC43456</strain>
    </source>
</reference>
<evidence type="ECO:0000256" key="7">
    <source>
        <dbReference type="ARBA" id="ARBA00022603"/>
    </source>
</evidence>
<feature type="domain" description="Ribosomal RNA small subunit methyltransferase E methyltransferase" evidence="13">
    <location>
        <begin position="72"/>
        <end position="241"/>
    </location>
</feature>
<dbReference type="InterPro" id="IPR046887">
    <property type="entry name" value="RsmE_PUA-like"/>
</dbReference>
<gene>
    <name evidence="15" type="ORF">QTL97_10650</name>
</gene>
<dbReference type="InterPro" id="IPR015947">
    <property type="entry name" value="PUA-like_sf"/>
</dbReference>
<dbReference type="GO" id="GO:0070475">
    <property type="term" value="P:rRNA base methylation"/>
    <property type="evidence" value="ECO:0007669"/>
    <property type="project" value="TreeGrafter"/>
</dbReference>
<dbReference type="NCBIfam" id="TIGR00046">
    <property type="entry name" value="RsmE family RNA methyltransferase"/>
    <property type="match status" value="1"/>
</dbReference>
<dbReference type="EC" id="2.1.1.193" evidence="3 12"/>
<dbReference type="GO" id="GO:0005737">
    <property type="term" value="C:cytoplasm"/>
    <property type="evidence" value="ECO:0007669"/>
    <property type="project" value="UniProtKB-SubCell"/>
</dbReference>
<dbReference type="Pfam" id="PF04452">
    <property type="entry name" value="Methyltrans_RNA"/>
    <property type="match status" value="1"/>
</dbReference>
<evidence type="ECO:0000256" key="4">
    <source>
        <dbReference type="ARBA" id="ARBA00013673"/>
    </source>
</evidence>
<evidence type="ECO:0000256" key="11">
    <source>
        <dbReference type="ARBA" id="ARBA00047944"/>
    </source>
</evidence>
<keyword evidence="7 12" id="KW-0489">Methyltransferase</keyword>
<dbReference type="CDD" id="cd18084">
    <property type="entry name" value="RsmE-like"/>
    <property type="match status" value="1"/>
</dbReference>
<dbReference type="SUPFAM" id="SSF88697">
    <property type="entry name" value="PUA domain-like"/>
    <property type="match status" value="1"/>
</dbReference>
<dbReference type="PANTHER" id="PTHR30027:SF3">
    <property type="entry name" value="16S RRNA (URACIL(1498)-N(3))-METHYLTRANSFERASE"/>
    <property type="match status" value="1"/>
</dbReference>
<accession>A0AAW9A8S4</accession>
<dbReference type="Proteomes" id="UP001271648">
    <property type="component" value="Unassembled WGS sequence"/>
</dbReference>
<organism evidence="15 16">
    <name type="scientific">Sporosarcina thermotolerans</name>
    <dbReference type="NCBI Taxonomy" id="633404"/>
    <lineage>
        <taxon>Bacteria</taxon>
        <taxon>Bacillati</taxon>
        <taxon>Bacillota</taxon>
        <taxon>Bacilli</taxon>
        <taxon>Bacillales</taxon>
        <taxon>Caryophanaceae</taxon>
        <taxon>Sporosarcina</taxon>
    </lineage>
</organism>
<dbReference type="NCBIfam" id="NF008691">
    <property type="entry name" value="PRK11713.1-4"/>
    <property type="match status" value="1"/>
</dbReference>
<feature type="domain" description="Ribosomal RNA small subunit methyltransferase E PUA-like" evidence="14">
    <location>
        <begin position="18"/>
        <end position="54"/>
    </location>
</feature>
<dbReference type="PANTHER" id="PTHR30027">
    <property type="entry name" value="RIBOSOMAL RNA SMALL SUBUNIT METHYLTRANSFERASE E"/>
    <property type="match status" value="1"/>
</dbReference>
<sequence length="246" mass="27253">MQRYFLDSPFDVDGKAMIQGEDGKHIVKVMRMNVGDRIIAVTDGEAFISEIIELFSDGVLISCNEGPLSSNEMPVQVSIACGLPKGDKLDLIVQKGTELGMKAIIPFEAERSIVKWDSKKGDKKVDRLRKIAKEAAEQCHRTVIPNVKPPLSFKQLLVEAENYDVRLFADEEDAKSAEPNRIADRLKNVYHKQTVIVVFGPEGGLSRKEADSLVSAGFLSVSLGPRILRTETAPLYLLSAVSYEFE</sequence>
<dbReference type="SUPFAM" id="SSF75217">
    <property type="entry name" value="alpha/beta knot"/>
    <property type="match status" value="1"/>
</dbReference>
<comment type="function">
    <text evidence="10 12">Specifically methylates the N3 position of the uracil ring of uridine 1498 (m3U1498) in 16S rRNA. Acts on the fully assembled 30S ribosomal subunit.</text>
</comment>